<evidence type="ECO:0000313" key="2">
    <source>
        <dbReference type="Proteomes" id="UP000233837"/>
    </source>
</evidence>
<dbReference type="AlphaFoldDB" id="A0A2I0VP03"/>
<reference evidence="1 2" key="2">
    <citation type="journal article" date="2017" name="Nature">
        <title>The Apostasia genome and the evolution of orchids.</title>
        <authorList>
            <person name="Zhang G.Q."/>
            <person name="Liu K.W."/>
            <person name="Li Z."/>
            <person name="Lohaus R."/>
            <person name="Hsiao Y.Y."/>
            <person name="Niu S.C."/>
            <person name="Wang J.Y."/>
            <person name="Lin Y.C."/>
            <person name="Xu Q."/>
            <person name="Chen L.J."/>
            <person name="Yoshida K."/>
            <person name="Fujiwara S."/>
            <person name="Wang Z.W."/>
            <person name="Zhang Y.Q."/>
            <person name="Mitsuda N."/>
            <person name="Wang M."/>
            <person name="Liu G.H."/>
            <person name="Pecoraro L."/>
            <person name="Huang H.X."/>
            <person name="Xiao X.J."/>
            <person name="Lin M."/>
            <person name="Wu X.Y."/>
            <person name="Wu W.L."/>
            <person name="Chen Y.Y."/>
            <person name="Chang S.B."/>
            <person name="Sakamoto S."/>
            <person name="Ohme-Takagi M."/>
            <person name="Yagi M."/>
            <person name="Zeng S.J."/>
            <person name="Shen C.Y."/>
            <person name="Yeh C.M."/>
            <person name="Luo Y.B."/>
            <person name="Tsai W.C."/>
            <person name="Van de Peer Y."/>
            <person name="Liu Z.J."/>
        </authorList>
    </citation>
    <scope>NUCLEOTIDE SEQUENCE [LARGE SCALE GENOMIC DNA]</scope>
    <source>
        <tissue evidence="1">The whole plant</tissue>
    </source>
</reference>
<dbReference type="Proteomes" id="UP000233837">
    <property type="component" value="Unassembled WGS sequence"/>
</dbReference>
<sequence length="227" mass="25020">MSGIINHKLDPLSLKPCCLDDVCFAEENSSCKASCLENSKGFSDDIPPLKLAGRFSASVTHFHNAEASESSSSDQTKDKDLSPVCQTPAESKFDPFAPGPDDLMLAPKKMKGSCMPRWQVLSRDLTIDSEETAENDLTEDPSAEECFSELIFSSLLELIISTKLMEISVNNQEVDSDQTEECKTPTSLPLLTGFAETCPPAPRRPTLFSKRFDHSICRKLDFKSCLN</sequence>
<evidence type="ECO:0000313" key="1">
    <source>
        <dbReference type="EMBL" id="PKU65141.1"/>
    </source>
</evidence>
<dbReference type="InterPro" id="IPR038971">
    <property type="entry name" value="SMR11/SMR16"/>
</dbReference>
<reference evidence="1 2" key="1">
    <citation type="journal article" date="2016" name="Sci. Rep.">
        <title>The Dendrobium catenatum Lindl. genome sequence provides insights into polysaccharide synthase, floral development and adaptive evolution.</title>
        <authorList>
            <person name="Zhang G.Q."/>
            <person name="Xu Q."/>
            <person name="Bian C."/>
            <person name="Tsai W.C."/>
            <person name="Yeh C.M."/>
            <person name="Liu K.W."/>
            <person name="Yoshida K."/>
            <person name="Zhang L.S."/>
            <person name="Chang S.B."/>
            <person name="Chen F."/>
            <person name="Shi Y."/>
            <person name="Su Y.Y."/>
            <person name="Zhang Y.Q."/>
            <person name="Chen L.J."/>
            <person name="Yin Y."/>
            <person name="Lin M."/>
            <person name="Huang H."/>
            <person name="Deng H."/>
            <person name="Wang Z.W."/>
            <person name="Zhu S.L."/>
            <person name="Zhao X."/>
            <person name="Deng C."/>
            <person name="Niu S.C."/>
            <person name="Huang J."/>
            <person name="Wang M."/>
            <person name="Liu G.H."/>
            <person name="Yang H.J."/>
            <person name="Xiao X.J."/>
            <person name="Hsiao Y.Y."/>
            <person name="Wu W.L."/>
            <person name="Chen Y.Y."/>
            <person name="Mitsuda N."/>
            <person name="Ohme-Takagi M."/>
            <person name="Luo Y.B."/>
            <person name="Van de Peer Y."/>
            <person name="Liu Z.J."/>
        </authorList>
    </citation>
    <scope>NUCLEOTIDE SEQUENCE [LARGE SCALE GENOMIC DNA]</scope>
    <source>
        <tissue evidence="1">The whole plant</tissue>
    </source>
</reference>
<organism evidence="1 2">
    <name type="scientific">Dendrobium catenatum</name>
    <dbReference type="NCBI Taxonomy" id="906689"/>
    <lineage>
        <taxon>Eukaryota</taxon>
        <taxon>Viridiplantae</taxon>
        <taxon>Streptophyta</taxon>
        <taxon>Embryophyta</taxon>
        <taxon>Tracheophyta</taxon>
        <taxon>Spermatophyta</taxon>
        <taxon>Magnoliopsida</taxon>
        <taxon>Liliopsida</taxon>
        <taxon>Asparagales</taxon>
        <taxon>Orchidaceae</taxon>
        <taxon>Epidendroideae</taxon>
        <taxon>Malaxideae</taxon>
        <taxon>Dendrobiinae</taxon>
        <taxon>Dendrobium</taxon>
    </lineage>
</organism>
<proteinExistence type="predicted"/>
<gene>
    <name evidence="1" type="ORF">MA16_Dca004757</name>
</gene>
<dbReference type="PANTHER" id="PTHR36310">
    <property type="entry name" value="CYCLIN-DEPENDENT PROTEIN KINASE INHIBITOR SMR11"/>
    <property type="match status" value="1"/>
</dbReference>
<keyword evidence="2" id="KW-1185">Reference proteome</keyword>
<accession>A0A2I0VP03</accession>
<dbReference type="PANTHER" id="PTHR36310:SF1">
    <property type="entry name" value="CYCLIN-DEPENDENT PROTEIN KINASE INHIBITOR SMR11"/>
    <property type="match status" value="1"/>
</dbReference>
<name>A0A2I0VP03_9ASPA</name>
<dbReference type="EMBL" id="KZ503378">
    <property type="protein sequence ID" value="PKU65141.1"/>
    <property type="molecule type" value="Genomic_DNA"/>
</dbReference>
<protein>
    <submittedName>
        <fullName evidence="1">Uncharacterized protein</fullName>
    </submittedName>
</protein>
<dbReference type="OrthoDB" id="777328at2759"/>